<dbReference type="EMBL" id="LXQA010856641">
    <property type="protein sequence ID" value="MCI74250.1"/>
    <property type="molecule type" value="Genomic_DNA"/>
</dbReference>
<organism evidence="1 2">
    <name type="scientific">Trifolium medium</name>
    <dbReference type="NCBI Taxonomy" id="97028"/>
    <lineage>
        <taxon>Eukaryota</taxon>
        <taxon>Viridiplantae</taxon>
        <taxon>Streptophyta</taxon>
        <taxon>Embryophyta</taxon>
        <taxon>Tracheophyta</taxon>
        <taxon>Spermatophyta</taxon>
        <taxon>Magnoliopsida</taxon>
        <taxon>eudicotyledons</taxon>
        <taxon>Gunneridae</taxon>
        <taxon>Pentapetalae</taxon>
        <taxon>rosids</taxon>
        <taxon>fabids</taxon>
        <taxon>Fabales</taxon>
        <taxon>Fabaceae</taxon>
        <taxon>Papilionoideae</taxon>
        <taxon>50 kb inversion clade</taxon>
        <taxon>NPAAA clade</taxon>
        <taxon>Hologalegina</taxon>
        <taxon>IRL clade</taxon>
        <taxon>Trifolieae</taxon>
        <taxon>Trifolium</taxon>
    </lineage>
</organism>
<evidence type="ECO:0000313" key="1">
    <source>
        <dbReference type="EMBL" id="MCI74250.1"/>
    </source>
</evidence>
<keyword evidence="2" id="KW-1185">Reference proteome</keyword>
<feature type="non-terminal residue" evidence="1">
    <location>
        <position position="49"/>
    </location>
</feature>
<reference evidence="1 2" key="1">
    <citation type="journal article" date="2018" name="Front. Plant Sci.">
        <title>Red Clover (Trifolium pratense) and Zigzag Clover (T. medium) - A Picture of Genomic Similarities and Differences.</title>
        <authorList>
            <person name="Dluhosova J."/>
            <person name="Istvanek J."/>
            <person name="Nedelnik J."/>
            <person name="Repkova J."/>
        </authorList>
    </citation>
    <scope>NUCLEOTIDE SEQUENCE [LARGE SCALE GENOMIC DNA]</scope>
    <source>
        <strain evidence="2">cv. 10/8</strain>
        <tissue evidence="1">Leaf</tissue>
    </source>
</reference>
<accession>A0A392UPH9</accession>
<comment type="caution">
    <text evidence="1">The sequence shown here is derived from an EMBL/GenBank/DDBJ whole genome shotgun (WGS) entry which is preliminary data.</text>
</comment>
<evidence type="ECO:0000313" key="2">
    <source>
        <dbReference type="Proteomes" id="UP000265520"/>
    </source>
</evidence>
<name>A0A392UPH9_9FABA</name>
<proteinExistence type="predicted"/>
<protein>
    <submittedName>
        <fullName evidence="1">Cytochrome P450</fullName>
    </submittedName>
</protein>
<dbReference type="Proteomes" id="UP000265520">
    <property type="component" value="Unassembled WGS sequence"/>
</dbReference>
<dbReference type="AlphaFoldDB" id="A0A392UPH9"/>
<sequence>MEADDVQVRDNLTVETVPLRIEGREVKKLRNKEIASVKVVWGGPAGENA</sequence>